<keyword evidence="1" id="KW-0812">Transmembrane</keyword>
<proteinExistence type="predicted"/>
<keyword evidence="3" id="KW-1185">Reference proteome</keyword>
<organism evidence="2 3">
    <name type="scientific">Haloferax mucosum ATCC BAA-1512</name>
    <dbReference type="NCBI Taxonomy" id="662479"/>
    <lineage>
        <taxon>Archaea</taxon>
        <taxon>Methanobacteriati</taxon>
        <taxon>Methanobacteriota</taxon>
        <taxon>Stenosarchaea group</taxon>
        <taxon>Halobacteria</taxon>
        <taxon>Halobacteriales</taxon>
        <taxon>Haloferacaceae</taxon>
        <taxon>Haloferax</taxon>
    </lineage>
</organism>
<evidence type="ECO:0000313" key="3">
    <source>
        <dbReference type="Proteomes" id="UP000011550"/>
    </source>
</evidence>
<keyword evidence="1" id="KW-0472">Membrane</keyword>
<dbReference type="EMBL" id="AOLN01000010">
    <property type="protein sequence ID" value="ELZ95833.1"/>
    <property type="molecule type" value="Genomic_DNA"/>
</dbReference>
<feature type="transmembrane region" description="Helical" evidence="1">
    <location>
        <begin position="50"/>
        <end position="67"/>
    </location>
</feature>
<dbReference type="AlphaFoldDB" id="M0IIZ0"/>
<name>M0IIZ0_9EURY</name>
<keyword evidence="1" id="KW-1133">Transmembrane helix</keyword>
<feature type="transmembrane region" description="Helical" evidence="1">
    <location>
        <begin position="74"/>
        <end position="93"/>
    </location>
</feature>
<reference evidence="2 3" key="1">
    <citation type="journal article" date="2014" name="PLoS Genet.">
        <title>Phylogenetically driven sequencing of extremely halophilic archaea reveals strategies for static and dynamic osmo-response.</title>
        <authorList>
            <person name="Becker E.A."/>
            <person name="Seitzer P.M."/>
            <person name="Tritt A."/>
            <person name="Larsen D."/>
            <person name="Krusor M."/>
            <person name="Yao A.I."/>
            <person name="Wu D."/>
            <person name="Madern D."/>
            <person name="Eisen J.A."/>
            <person name="Darling A.E."/>
            <person name="Facciotti M.T."/>
        </authorList>
    </citation>
    <scope>NUCLEOTIDE SEQUENCE [LARGE SCALE GENOMIC DNA]</scope>
    <source>
        <strain evidence="2 3">ATCC BAA-1512</strain>
    </source>
</reference>
<evidence type="ECO:0000313" key="2">
    <source>
        <dbReference type="EMBL" id="ELZ95833.1"/>
    </source>
</evidence>
<protein>
    <submittedName>
        <fullName evidence="2">Uncharacterized protein</fullName>
    </submittedName>
</protein>
<dbReference type="Proteomes" id="UP000011550">
    <property type="component" value="Unassembled WGS sequence"/>
</dbReference>
<comment type="caution">
    <text evidence="2">The sequence shown here is derived from an EMBL/GenBank/DDBJ whole genome shotgun (WGS) entry which is preliminary data.</text>
</comment>
<dbReference type="PATRIC" id="fig|662479.7.peg.1228"/>
<evidence type="ECO:0000256" key="1">
    <source>
        <dbReference type="SAM" id="Phobius"/>
    </source>
</evidence>
<sequence>MIALCIVFFTVVGFTDGGWGPLEGVGFAVVAGGWGLVRITEDYLTTVQEGLVLAAYASGCLGVVALIEGGAVDIELVALFIGCLVAIAGFLYWDV</sequence>
<dbReference type="RefSeq" id="WP_008319261.1">
    <property type="nucleotide sequence ID" value="NZ_AOLN01000010.1"/>
</dbReference>
<accession>M0IIZ0</accession>
<gene>
    <name evidence="2" type="ORF">C440_06072</name>
</gene>